<dbReference type="AlphaFoldDB" id="A0A0C9UDF9"/>
<dbReference type="OrthoDB" id="3034338at2759"/>
<evidence type="ECO:0000313" key="1">
    <source>
        <dbReference type="EMBL" id="KIJ23165.1"/>
    </source>
</evidence>
<proteinExistence type="predicted"/>
<gene>
    <name evidence="1" type="ORF">M422DRAFT_107471</name>
</gene>
<name>A0A0C9UDF9_SPHS4</name>
<dbReference type="HOGENOM" id="CLU_2284268_0_0_1"/>
<feature type="non-terminal residue" evidence="1">
    <location>
        <position position="102"/>
    </location>
</feature>
<dbReference type="EMBL" id="KN837776">
    <property type="protein sequence ID" value="KIJ23165.1"/>
    <property type="molecule type" value="Genomic_DNA"/>
</dbReference>
<organism evidence="1 2">
    <name type="scientific">Sphaerobolus stellatus (strain SS14)</name>
    <dbReference type="NCBI Taxonomy" id="990650"/>
    <lineage>
        <taxon>Eukaryota</taxon>
        <taxon>Fungi</taxon>
        <taxon>Dikarya</taxon>
        <taxon>Basidiomycota</taxon>
        <taxon>Agaricomycotina</taxon>
        <taxon>Agaricomycetes</taxon>
        <taxon>Phallomycetidae</taxon>
        <taxon>Geastrales</taxon>
        <taxon>Sphaerobolaceae</taxon>
        <taxon>Sphaerobolus</taxon>
    </lineage>
</organism>
<reference evidence="1 2" key="1">
    <citation type="submission" date="2014-06" db="EMBL/GenBank/DDBJ databases">
        <title>Evolutionary Origins and Diversification of the Mycorrhizal Mutualists.</title>
        <authorList>
            <consortium name="DOE Joint Genome Institute"/>
            <consortium name="Mycorrhizal Genomics Consortium"/>
            <person name="Kohler A."/>
            <person name="Kuo A."/>
            <person name="Nagy L.G."/>
            <person name="Floudas D."/>
            <person name="Copeland A."/>
            <person name="Barry K.W."/>
            <person name="Cichocki N."/>
            <person name="Veneault-Fourrey C."/>
            <person name="LaButti K."/>
            <person name="Lindquist E.A."/>
            <person name="Lipzen A."/>
            <person name="Lundell T."/>
            <person name="Morin E."/>
            <person name="Murat C."/>
            <person name="Riley R."/>
            <person name="Ohm R."/>
            <person name="Sun H."/>
            <person name="Tunlid A."/>
            <person name="Henrissat B."/>
            <person name="Grigoriev I.V."/>
            <person name="Hibbett D.S."/>
            <person name="Martin F."/>
        </authorList>
    </citation>
    <scope>NUCLEOTIDE SEQUENCE [LARGE SCALE GENOMIC DNA]</scope>
    <source>
        <strain evidence="1 2">SS14</strain>
    </source>
</reference>
<feature type="non-terminal residue" evidence="1">
    <location>
        <position position="1"/>
    </location>
</feature>
<protein>
    <submittedName>
        <fullName evidence="1">Uncharacterized protein</fullName>
    </submittedName>
</protein>
<sequence>VNHQIEAEKEHEIRYRTCSWQKVNLLATYTSLVLWRFCLKHPDILSVCDIGQLLFGGARWAWHATAVMFVLNNVFIQALHCIVGAKLLNTLSDNALCTLAFS</sequence>
<dbReference type="Proteomes" id="UP000054279">
    <property type="component" value="Unassembled WGS sequence"/>
</dbReference>
<accession>A0A0C9UDF9</accession>
<keyword evidence="2" id="KW-1185">Reference proteome</keyword>
<evidence type="ECO:0000313" key="2">
    <source>
        <dbReference type="Proteomes" id="UP000054279"/>
    </source>
</evidence>